<evidence type="ECO:0000313" key="2">
    <source>
        <dbReference type="Proteomes" id="UP001283361"/>
    </source>
</evidence>
<proteinExistence type="predicted"/>
<dbReference type="Proteomes" id="UP001283361">
    <property type="component" value="Unassembled WGS sequence"/>
</dbReference>
<gene>
    <name evidence="1" type="ORF">RRG08_065505</name>
</gene>
<comment type="caution">
    <text evidence="1">The sequence shown here is derived from an EMBL/GenBank/DDBJ whole genome shotgun (WGS) entry which is preliminary data.</text>
</comment>
<evidence type="ECO:0000313" key="1">
    <source>
        <dbReference type="EMBL" id="KAK3803402.1"/>
    </source>
</evidence>
<protein>
    <submittedName>
        <fullName evidence="1">Uncharacterized protein</fullName>
    </submittedName>
</protein>
<dbReference type="AlphaFoldDB" id="A0AAE1EE09"/>
<organism evidence="1 2">
    <name type="scientific">Elysia crispata</name>
    <name type="common">lettuce slug</name>
    <dbReference type="NCBI Taxonomy" id="231223"/>
    <lineage>
        <taxon>Eukaryota</taxon>
        <taxon>Metazoa</taxon>
        <taxon>Spiralia</taxon>
        <taxon>Lophotrochozoa</taxon>
        <taxon>Mollusca</taxon>
        <taxon>Gastropoda</taxon>
        <taxon>Heterobranchia</taxon>
        <taxon>Euthyneura</taxon>
        <taxon>Panpulmonata</taxon>
        <taxon>Sacoglossa</taxon>
        <taxon>Placobranchoidea</taxon>
        <taxon>Plakobranchidae</taxon>
        <taxon>Elysia</taxon>
    </lineage>
</organism>
<name>A0AAE1EE09_9GAST</name>
<sequence>VCSMGNYGRGCLERCSEKCVSLECHRETGACRWGCQIGYMGDTCQEGQWKDCGLWLVPKLNSYLRILRYYITRNRLSLMEIKTNLETSRTCAIFTGFIIVFQYESDQIPGTSGSDPLVSRCLPVWV</sequence>
<accession>A0AAE1EE09</accession>
<feature type="non-terminal residue" evidence="1">
    <location>
        <position position="1"/>
    </location>
</feature>
<keyword evidence="2" id="KW-1185">Reference proteome</keyword>
<reference evidence="1" key="1">
    <citation type="journal article" date="2023" name="G3 (Bethesda)">
        <title>A reference genome for the long-term kleptoplast-retaining sea slug Elysia crispata morphotype clarki.</title>
        <authorList>
            <person name="Eastman K.E."/>
            <person name="Pendleton A.L."/>
            <person name="Shaikh M.A."/>
            <person name="Suttiyut T."/>
            <person name="Ogas R."/>
            <person name="Tomko P."/>
            <person name="Gavelis G."/>
            <person name="Widhalm J.R."/>
            <person name="Wisecaver J.H."/>
        </authorList>
    </citation>
    <scope>NUCLEOTIDE SEQUENCE</scope>
    <source>
        <strain evidence="1">ECLA1</strain>
    </source>
</reference>
<dbReference type="EMBL" id="JAWDGP010000136">
    <property type="protein sequence ID" value="KAK3803402.1"/>
    <property type="molecule type" value="Genomic_DNA"/>
</dbReference>